<comment type="caution">
    <text evidence="2">The sequence shown here is derived from an EMBL/GenBank/DDBJ whole genome shotgun (WGS) entry which is preliminary data.</text>
</comment>
<keyword evidence="3" id="KW-1185">Reference proteome</keyword>
<evidence type="ECO:0000256" key="1">
    <source>
        <dbReference type="SAM" id="MobiDB-lite"/>
    </source>
</evidence>
<dbReference type="OrthoDB" id="2447517at2759"/>
<dbReference type="InterPro" id="IPR036673">
    <property type="entry name" value="Cyanovirin-N_sf"/>
</dbReference>
<protein>
    <submittedName>
        <fullName evidence="2">Uncharacterized protein</fullName>
    </submittedName>
</protein>
<dbReference type="EMBL" id="JABFUD020000025">
    <property type="protein sequence ID" value="KAI5059379.1"/>
    <property type="molecule type" value="Genomic_DNA"/>
</dbReference>
<feature type="region of interest" description="Disordered" evidence="1">
    <location>
        <begin position="140"/>
        <end position="181"/>
    </location>
</feature>
<dbReference type="SUPFAM" id="SSF51322">
    <property type="entry name" value="Cyanovirin-N"/>
    <property type="match status" value="1"/>
</dbReference>
<gene>
    <name evidence="2" type="ORF">GOP47_0025698</name>
</gene>
<proteinExistence type="predicted"/>
<evidence type="ECO:0000313" key="2">
    <source>
        <dbReference type="EMBL" id="KAI5059379.1"/>
    </source>
</evidence>
<accession>A0A9D4Z366</accession>
<name>A0A9D4Z366_ADICA</name>
<evidence type="ECO:0000313" key="3">
    <source>
        <dbReference type="Proteomes" id="UP000886520"/>
    </source>
</evidence>
<reference evidence="2" key="1">
    <citation type="submission" date="2021-01" db="EMBL/GenBank/DDBJ databases">
        <title>Adiantum capillus-veneris genome.</title>
        <authorList>
            <person name="Fang Y."/>
            <person name="Liao Q."/>
        </authorList>
    </citation>
    <scope>NUCLEOTIDE SEQUENCE</scope>
    <source>
        <strain evidence="2">H3</strain>
        <tissue evidence="2">Leaf</tissue>
    </source>
</reference>
<dbReference type="Proteomes" id="UP000886520">
    <property type="component" value="Chromosome 25"/>
</dbReference>
<organism evidence="2 3">
    <name type="scientific">Adiantum capillus-veneris</name>
    <name type="common">Maidenhair fern</name>
    <dbReference type="NCBI Taxonomy" id="13818"/>
    <lineage>
        <taxon>Eukaryota</taxon>
        <taxon>Viridiplantae</taxon>
        <taxon>Streptophyta</taxon>
        <taxon>Embryophyta</taxon>
        <taxon>Tracheophyta</taxon>
        <taxon>Polypodiopsida</taxon>
        <taxon>Polypodiidae</taxon>
        <taxon>Polypodiales</taxon>
        <taxon>Pteridineae</taxon>
        <taxon>Pteridaceae</taxon>
        <taxon>Vittarioideae</taxon>
        <taxon>Adiantum</taxon>
    </lineage>
</organism>
<sequence>MYIADVPRAKERIIRYDRLSSTDERTYKLAIFSRRTSSSSERKHGWWPFFKKLPGYNAREGRKSTAGLVLEFSRNTTMPGSFLLSCENVRLTGTTIMQGSARRRDQSYVQFEVDLERNVANIEGRLLWLVNPMEPYDSTENDEAGFGTYDASDDPEVRDHANSLGRPRPKREVTITPPNKDDKQDIQNLVRLWDLDNMDRNLGQATLVEFPRRPRPNEYTPHRQGWRIDNQENGSFQRNNLQYYSLAVQNGAAVYASVLVPVRYRVGRTRIRNAFLQSMEQGEVVSIDLPPPAQRQPPPQDDVRAENVWVQSLSWVVLAGLVLMSL</sequence>
<dbReference type="Gene3D" id="2.30.60.10">
    <property type="entry name" value="Cyanovirin-N"/>
    <property type="match status" value="1"/>
</dbReference>
<dbReference type="AlphaFoldDB" id="A0A9D4Z366"/>